<dbReference type="EMBL" id="CAUOFW020007168">
    <property type="protein sequence ID" value="CAK9177807.1"/>
    <property type="molecule type" value="Genomic_DNA"/>
</dbReference>
<keyword evidence="3" id="KW-1185">Reference proteome</keyword>
<evidence type="ECO:0000313" key="2">
    <source>
        <dbReference type="EMBL" id="CAK9177807.1"/>
    </source>
</evidence>
<feature type="region of interest" description="Disordered" evidence="1">
    <location>
        <begin position="65"/>
        <end position="89"/>
    </location>
</feature>
<evidence type="ECO:0000256" key="1">
    <source>
        <dbReference type="SAM" id="MobiDB-lite"/>
    </source>
</evidence>
<gene>
    <name evidence="2" type="ORF">ILEXP_LOCUS47727</name>
</gene>
<proteinExistence type="predicted"/>
<accession>A0ABC8UDI4</accession>
<organism evidence="2 3">
    <name type="scientific">Ilex paraguariensis</name>
    <name type="common">yerba mate</name>
    <dbReference type="NCBI Taxonomy" id="185542"/>
    <lineage>
        <taxon>Eukaryota</taxon>
        <taxon>Viridiplantae</taxon>
        <taxon>Streptophyta</taxon>
        <taxon>Embryophyta</taxon>
        <taxon>Tracheophyta</taxon>
        <taxon>Spermatophyta</taxon>
        <taxon>Magnoliopsida</taxon>
        <taxon>eudicotyledons</taxon>
        <taxon>Gunneridae</taxon>
        <taxon>Pentapetalae</taxon>
        <taxon>asterids</taxon>
        <taxon>campanulids</taxon>
        <taxon>Aquifoliales</taxon>
        <taxon>Aquifoliaceae</taxon>
        <taxon>Ilex</taxon>
    </lineage>
</organism>
<reference evidence="2 3" key="1">
    <citation type="submission" date="2024-02" db="EMBL/GenBank/DDBJ databases">
        <authorList>
            <person name="Vignale AGUSTIN F."/>
            <person name="Sosa J E."/>
            <person name="Modenutti C."/>
        </authorList>
    </citation>
    <scope>NUCLEOTIDE SEQUENCE [LARGE SCALE GENOMIC DNA]</scope>
</reference>
<evidence type="ECO:0000313" key="3">
    <source>
        <dbReference type="Proteomes" id="UP001642360"/>
    </source>
</evidence>
<dbReference type="Proteomes" id="UP001642360">
    <property type="component" value="Unassembled WGS sequence"/>
</dbReference>
<comment type="caution">
    <text evidence="2">The sequence shown here is derived from an EMBL/GenBank/DDBJ whole genome shotgun (WGS) entry which is preliminary data.</text>
</comment>
<dbReference type="AlphaFoldDB" id="A0ABC8UDI4"/>
<name>A0ABC8UDI4_9AQUA</name>
<sequence length="128" mass="13330">MKWRRMEALAPLAMVLGAQAATPFMGLSTLRSHARPALALGPNERRLGDDANGLEDALLGHAGKRAGKSVGNSGICQQGKKDGGPGLVDGHGVVTELDFGQLSGIRKQQADVLQMGTHSGKDMMKAAT</sequence>
<protein>
    <submittedName>
        <fullName evidence="2">Uncharacterized protein</fullName>
    </submittedName>
</protein>